<dbReference type="Gene3D" id="1.10.150.130">
    <property type="match status" value="1"/>
</dbReference>
<dbReference type="Pfam" id="PF00589">
    <property type="entry name" value="Phage_integrase"/>
    <property type="match status" value="1"/>
</dbReference>
<evidence type="ECO:0000256" key="2">
    <source>
        <dbReference type="ARBA" id="ARBA00023125"/>
    </source>
</evidence>
<evidence type="ECO:0000256" key="3">
    <source>
        <dbReference type="ARBA" id="ARBA00023172"/>
    </source>
</evidence>
<dbReference type="InterPro" id="IPR010998">
    <property type="entry name" value="Integrase_recombinase_N"/>
</dbReference>
<gene>
    <name evidence="5" type="ORF">Ami103574_04165</name>
</gene>
<dbReference type="CDD" id="cd01189">
    <property type="entry name" value="INT_ICEBs1_C_like"/>
    <property type="match status" value="1"/>
</dbReference>
<protein>
    <submittedName>
        <fullName evidence="5">Site-specific integrase</fullName>
    </submittedName>
</protein>
<evidence type="ECO:0000256" key="1">
    <source>
        <dbReference type="ARBA" id="ARBA00008857"/>
    </source>
</evidence>
<name>A0A858BU01_9FIRM</name>
<keyword evidence="3" id="KW-0233">DNA recombination</keyword>
<evidence type="ECO:0000259" key="4">
    <source>
        <dbReference type="PROSITE" id="PS51898"/>
    </source>
</evidence>
<dbReference type="GO" id="GO:0006310">
    <property type="term" value="P:DNA recombination"/>
    <property type="evidence" value="ECO:0007669"/>
    <property type="project" value="UniProtKB-KW"/>
</dbReference>
<sequence length="385" mass="44822">MANKTNCIKNGIPYYRIRRTVGKKLNKDGIWVDDIKEFYGKNKSDAEAKYEDFKTKRSAGLSSEKQHFGVIADFFVYNVFLNDGRFTSTTKERYEQVYRKYVKQSRIAGMKLDEVKTLEMQEFYNTVDCSDSTLKAINNIMGHLYKYLEKEGYSRNITRSLVLPKKKQAKGAPHAGHDIVVWTDEELKRIIQNLADNRFRLLVLLAINTGCRISELLALKYMDISDKKVYITKQLSNVADITDSGVKTHRLSIEKTKTTTSVRNIPLSDNIIQEIEKHHQWHQKEMLRNGYRTEFIFTTQSGGFYDRHNIATALKRYYKRIGIDNKGFHTYRHTFCTNLCKKGVPLQTAYKLLGHSNINVTARFYVNIDDEQKREAIQKITTNIF</sequence>
<dbReference type="KEGG" id="abut:Ami103574_04165"/>
<dbReference type="InterPro" id="IPR002104">
    <property type="entry name" value="Integrase_catalytic"/>
</dbReference>
<reference evidence="5 6" key="1">
    <citation type="submission" date="2020-02" db="EMBL/GenBank/DDBJ databases">
        <authorList>
            <person name="Kim Y.B."/>
            <person name="Roh S.W."/>
        </authorList>
    </citation>
    <scope>NUCLEOTIDE SEQUENCE [LARGE SCALE GENOMIC DNA]</scope>
    <source>
        <strain evidence="5 6">DSM 103574</strain>
    </source>
</reference>
<keyword evidence="2" id="KW-0238">DNA-binding</keyword>
<dbReference type="InterPro" id="IPR050090">
    <property type="entry name" value="Tyrosine_recombinase_XerCD"/>
</dbReference>
<evidence type="ECO:0000313" key="6">
    <source>
        <dbReference type="Proteomes" id="UP000466848"/>
    </source>
</evidence>
<comment type="similarity">
    <text evidence="1">Belongs to the 'phage' integrase family.</text>
</comment>
<keyword evidence="6" id="KW-1185">Reference proteome</keyword>
<dbReference type="Proteomes" id="UP000466848">
    <property type="component" value="Chromosome"/>
</dbReference>
<dbReference type="EMBL" id="CP048649">
    <property type="protein sequence ID" value="QIB68565.1"/>
    <property type="molecule type" value="Genomic_DNA"/>
</dbReference>
<dbReference type="PANTHER" id="PTHR30349">
    <property type="entry name" value="PHAGE INTEGRASE-RELATED"/>
    <property type="match status" value="1"/>
</dbReference>
<dbReference type="RefSeq" id="WP_163065428.1">
    <property type="nucleotide sequence ID" value="NZ_CP048649.1"/>
</dbReference>
<feature type="domain" description="Tyr recombinase" evidence="4">
    <location>
        <begin position="177"/>
        <end position="378"/>
    </location>
</feature>
<dbReference type="Gene3D" id="1.10.443.10">
    <property type="entry name" value="Intergrase catalytic core"/>
    <property type="match status" value="1"/>
</dbReference>
<proteinExistence type="inferred from homology"/>
<evidence type="ECO:0000313" key="5">
    <source>
        <dbReference type="EMBL" id="QIB68565.1"/>
    </source>
</evidence>
<dbReference type="GO" id="GO:0003677">
    <property type="term" value="F:DNA binding"/>
    <property type="evidence" value="ECO:0007669"/>
    <property type="project" value="UniProtKB-KW"/>
</dbReference>
<dbReference type="AlphaFoldDB" id="A0A858BU01"/>
<dbReference type="PANTHER" id="PTHR30349:SF41">
    <property type="entry name" value="INTEGRASE_RECOMBINASE PROTEIN MJ0367-RELATED"/>
    <property type="match status" value="1"/>
</dbReference>
<dbReference type="InterPro" id="IPR011010">
    <property type="entry name" value="DNA_brk_join_enz"/>
</dbReference>
<dbReference type="GO" id="GO:0015074">
    <property type="term" value="P:DNA integration"/>
    <property type="evidence" value="ECO:0007669"/>
    <property type="project" value="InterPro"/>
</dbReference>
<dbReference type="InterPro" id="IPR013762">
    <property type="entry name" value="Integrase-like_cat_sf"/>
</dbReference>
<accession>A0A858BU01</accession>
<dbReference type="PROSITE" id="PS51898">
    <property type="entry name" value="TYR_RECOMBINASE"/>
    <property type="match status" value="1"/>
</dbReference>
<dbReference type="SUPFAM" id="SSF56349">
    <property type="entry name" value="DNA breaking-rejoining enzymes"/>
    <property type="match status" value="1"/>
</dbReference>
<organism evidence="5 6">
    <name type="scientific">Aminipila butyrica</name>
    <dbReference type="NCBI Taxonomy" id="433296"/>
    <lineage>
        <taxon>Bacteria</taxon>
        <taxon>Bacillati</taxon>
        <taxon>Bacillota</taxon>
        <taxon>Clostridia</taxon>
        <taxon>Peptostreptococcales</taxon>
        <taxon>Anaerovoracaceae</taxon>
        <taxon>Aminipila</taxon>
    </lineage>
</organism>